<proteinExistence type="predicted"/>
<protein>
    <submittedName>
        <fullName evidence="2">Uncharacterized protein</fullName>
    </submittedName>
</protein>
<evidence type="ECO:0000256" key="1">
    <source>
        <dbReference type="SAM" id="MobiDB-lite"/>
    </source>
</evidence>
<dbReference type="Proteomes" id="UP001597260">
    <property type="component" value="Unassembled WGS sequence"/>
</dbReference>
<accession>A0ABW3YFN0</accession>
<name>A0ABW3YFN0_9ACTN</name>
<feature type="region of interest" description="Disordered" evidence="1">
    <location>
        <begin position="32"/>
        <end position="66"/>
    </location>
</feature>
<dbReference type="EMBL" id="JBHTMP010000025">
    <property type="protein sequence ID" value="MFD1322930.1"/>
    <property type="molecule type" value="Genomic_DNA"/>
</dbReference>
<sequence length="66" mass="7087">MRALRPMTGTEPEFEVNVKNNYVDCVDLPNARTRQLLPPPAPSVGGGGHSESFGTGRGQYGSPESR</sequence>
<comment type="caution">
    <text evidence="2">The sequence shown here is derived from an EMBL/GenBank/DDBJ whole genome shotgun (WGS) entry which is preliminary data.</text>
</comment>
<feature type="compositionally biased region" description="Gly residues" evidence="1">
    <location>
        <begin position="44"/>
        <end position="59"/>
    </location>
</feature>
<evidence type="ECO:0000313" key="2">
    <source>
        <dbReference type="EMBL" id="MFD1322930.1"/>
    </source>
</evidence>
<organism evidence="2 3">
    <name type="scientific">Micromonospora sonneratiae</name>
    <dbReference type="NCBI Taxonomy" id="1184706"/>
    <lineage>
        <taxon>Bacteria</taxon>
        <taxon>Bacillati</taxon>
        <taxon>Actinomycetota</taxon>
        <taxon>Actinomycetes</taxon>
        <taxon>Micromonosporales</taxon>
        <taxon>Micromonosporaceae</taxon>
        <taxon>Micromonospora</taxon>
    </lineage>
</organism>
<reference evidence="3" key="1">
    <citation type="journal article" date="2019" name="Int. J. Syst. Evol. Microbiol.">
        <title>The Global Catalogue of Microorganisms (GCM) 10K type strain sequencing project: providing services to taxonomists for standard genome sequencing and annotation.</title>
        <authorList>
            <consortium name="The Broad Institute Genomics Platform"/>
            <consortium name="The Broad Institute Genome Sequencing Center for Infectious Disease"/>
            <person name="Wu L."/>
            <person name="Ma J."/>
        </authorList>
    </citation>
    <scope>NUCLEOTIDE SEQUENCE [LARGE SCALE GENOMIC DNA]</scope>
    <source>
        <strain evidence="3">JCM 31037</strain>
    </source>
</reference>
<keyword evidence="3" id="KW-1185">Reference proteome</keyword>
<evidence type="ECO:0000313" key="3">
    <source>
        <dbReference type="Proteomes" id="UP001597260"/>
    </source>
</evidence>
<dbReference type="RefSeq" id="WP_377572083.1">
    <property type="nucleotide sequence ID" value="NZ_JBHTMP010000025.1"/>
</dbReference>
<gene>
    <name evidence="2" type="ORF">ACFQ4H_17700</name>
</gene>